<accession>A0ABU0I3W1</accession>
<evidence type="ECO:0000256" key="4">
    <source>
        <dbReference type="ARBA" id="ARBA00022980"/>
    </source>
</evidence>
<keyword evidence="5 6" id="KW-0687">Ribonucleoprotein</keyword>
<evidence type="ECO:0000256" key="3">
    <source>
        <dbReference type="ARBA" id="ARBA00022884"/>
    </source>
</evidence>
<evidence type="ECO:0000256" key="6">
    <source>
        <dbReference type="HAMAP-Rule" id="MF_01345"/>
    </source>
</evidence>
<evidence type="ECO:0000256" key="2">
    <source>
        <dbReference type="ARBA" id="ARBA00022730"/>
    </source>
</evidence>
<dbReference type="InterPro" id="IPR000266">
    <property type="entry name" value="Ribosomal_uS17"/>
</dbReference>
<dbReference type="Proteomes" id="UP001231124">
    <property type="component" value="Unassembled WGS sequence"/>
</dbReference>
<evidence type="ECO:0000313" key="7">
    <source>
        <dbReference type="EMBL" id="MDQ0449299.1"/>
    </source>
</evidence>
<protein>
    <recommendedName>
        <fullName evidence="6">Small ribosomal subunit protein uS17</fullName>
    </recommendedName>
</protein>
<keyword evidence="8" id="KW-1185">Reference proteome</keyword>
<dbReference type="HAMAP" id="MF_01345_B">
    <property type="entry name" value="Ribosomal_uS17_B"/>
    <property type="match status" value="1"/>
</dbReference>
<dbReference type="NCBIfam" id="TIGR03635">
    <property type="entry name" value="uS17_bact"/>
    <property type="match status" value="1"/>
</dbReference>
<dbReference type="InterPro" id="IPR019984">
    <property type="entry name" value="Ribosomal_uS17_bact/chlr"/>
</dbReference>
<comment type="similarity">
    <text evidence="1 6">Belongs to the universal ribosomal protein uS17 family.</text>
</comment>
<dbReference type="Pfam" id="PF00366">
    <property type="entry name" value="Ribosomal_S17"/>
    <property type="match status" value="1"/>
</dbReference>
<proteinExistence type="inferred from homology"/>
<dbReference type="RefSeq" id="WP_238206633.1">
    <property type="nucleotide sequence ID" value="NZ_BPQE01000027.1"/>
</dbReference>
<keyword evidence="4 6" id="KW-0689">Ribosomal protein</keyword>
<dbReference type="PANTHER" id="PTHR10744:SF1">
    <property type="entry name" value="SMALL RIBOSOMAL SUBUNIT PROTEIN US17M"/>
    <property type="match status" value="1"/>
</dbReference>
<dbReference type="Gene3D" id="2.40.50.140">
    <property type="entry name" value="Nucleic acid-binding proteins"/>
    <property type="match status" value="1"/>
</dbReference>
<evidence type="ECO:0000256" key="5">
    <source>
        <dbReference type="ARBA" id="ARBA00023274"/>
    </source>
</evidence>
<dbReference type="CDD" id="cd00364">
    <property type="entry name" value="Ribosomal_uS17"/>
    <property type="match status" value="1"/>
</dbReference>
<dbReference type="InterPro" id="IPR012340">
    <property type="entry name" value="NA-bd_OB-fold"/>
</dbReference>
<name>A0ABU0I3W1_9HYPH</name>
<keyword evidence="2 6" id="KW-0699">rRNA-binding</keyword>
<evidence type="ECO:0000313" key="8">
    <source>
        <dbReference type="Proteomes" id="UP001231124"/>
    </source>
</evidence>
<dbReference type="GO" id="GO:0005840">
    <property type="term" value="C:ribosome"/>
    <property type="evidence" value="ECO:0007669"/>
    <property type="project" value="UniProtKB-KW"/>
</dbReference>
<keyword evidence="3 6" id="KW-0694">RNA-binding</keyword>
<gene>
    <name evidence="6" type="primary">rpsQ</name>
    <name evidence="7" type="ORF">QO012_003816</name>
</gene>
<organism evidence="7 8">
    <name type="scientific">Methylobacterium aerolatum</name>
    <dbReference type="NCBI Taxonomy" id="418708"/>
    <lineage>
        <taxon>Bacteria</taxon>
        <taxon>Pseudomonadati</taxon>
        <taxon>Pseudomonadota</taxon>
        <taxon>Alphaproteobacteria</taxon>
        <taxon>Hyphomicrobiales</taxon>
        <taxon>Methylobacteriaceae</taxon>
        <taxon>Methylobacterium</taxon>
    </lineage>
</organism>
<dbReference type="EMBL" id="JAUSVP010000014">
    <property type="protein sequence ID" value="MDQ0449299.1"/>
    <property type="molecule type" value="Genomic_DNA"/>
</dbReference>
<sequence>MPKRVLQGVVVSDKGEKTVIVKVERRFTHPVMKKTVRRSKNYHAHDEANAAKVGQTVFIEECRPLSKLKTWKLVEGDPAAVEAGAGEAA</sequence>
<dbReference type="PANTHER" id="PTHR10744">
    <property type="entry name" value="40S RIBOSOMAL PROTEIN S11 FAMILY MEMBER"/>
    <property type="match status" value="1"/>
</dbReference>
<reference evidence="7 8" key="1">
    <citation type="submission" date="2023-07" db="EMBL/GenBank/DDBJ databases">
        <title>Genomic Encyclopedia of Type Strains, Phase IV (KMG-IV): sequencing the most valuable type-strain genomes for metagenomic binning, comparative biology and taxonomic classification.</title>
        <authorList>
            <person name="Goeker M."/>
        </authorList>
    </citation>
    <scope>NUCLEOTIDE SEQUENCE [LARGE SCALE GENOMIC DNA]</scope>
    <source>
        <strain evidence="7 8">DSM 19013</strain>
    </source>
</reference>
<comment type="function">
    <text evidence="6">One of the primary rRNA binding proteins, it binds specifically to the 5'-end of 16S ribosomal RNA.</text>
</comment>
<comment type="subunit">
    <text evidence="6">Part of the 30S ribosomal subunit.</text>
</comment>
<dbReference type="SUPFAM" id="SSF50249">
    <property type="entry name" value="Nucleic acid-binding proteins"/>
    <property type="match status" value="1"/>
</dbReference>
<dbReference type="NCBIfam" id="NF004123">
    <property type="entry name" value="PRK05610.1"/>
    <property type="match status" value="1"/>
</dbReference>
<evidence type="ECO:0000256" key="1">
    <source>
        <dbReference type="ARBA" id="ARBA00010254"/>
    </source>
</evidence>
<dbReference type="PRINTS" id="PR00973">
    <property type="entry name" value="RIBOSOMALS17"/>
</dbReference>
<comment type="caution">
    <text evidence="7">The sequence shown here is derived from an EMBL/GenBank/DDBJ whole genome shotgun (WGS) entry which is preliminary data.</text>
</comment>